<protein>
    <submittedName>
        <fullName evidence="1">Uncharacterized protein</fullName>
    </submittedName>
</protein>
<organism evidence="1">
    <name type="scientific">Salix viminalis</name>
    <name type="common">Common osier</name>
    <name type="synonym">Basket willow</name>
    <dbReference type="NCBI Taxonomy" id="40686"/>
    <lineage>
        <taxon>Eukaryota</taxon>
        <taxon>Viridiplantae</taxon>
        <taxon>Streptophyta</taxon>
        <taxon>Embryophyta</taxon>
        <taxon>Tracheophyta</taxon>
        <taxon>Spermatophyta</taxon>
        <taxon>Magnoliopsida</taxon>
        <taxon>eudicotyledons</taxon>
        <taxon>Gunneridae</taxon>
        <taxon>Pentapetalae</taxon>
        <taxon>rosids</taxon>
        <taxon>fabids</taxon>
        <taxon>Malpighiales</taxon>
        <taxon>Salicaceae</taxon>
        <taxon>Saliceae</taxon>
        <taxon>Salix</taxon>
    </lineage>
</organism>
<dbReference type="EMBL" id="CAADRP010001225">
    <property type="protein sequence ID" value="VFU37327.1"/>
    <property type="molecule type" value="Genomic_DNA"/>
</dbReference>
<dbReference type="AlphaFoldDB" id="A0A6N2L882"/>
<accession>A0A6N2L882</accession>
<proteinExistence type="predicted"/>
<reference evidence="1" key="1">
    <citation type="submission" date="2019-03" db="EMBL/GenBank/DDBJ databases">
        <authorList>
            <person name="Mank J."/>
            <person name="Almeida P."/>
        </authorList>
    </citation>
    <scope>NUCLEOTIDE SEQUENCE</scope>
    <source>
        <strain evidence="1">78183</strain>
    </source>
</reference>
<evidence type="ECO:0000313" key="1">
    <source>
        <dbReference type="EMBL" id="VFU37327.1"/>
    </source>
</evidence>
<name>A0A6N2L882_SALVM</name>
<sequence>MLAGKDLVFFHWKLSWYKLETWSLLDFDFCCPSMGSLHEGLENHTENKRNLKLEKKREQLTPAIAPSSRFSSMESIAAAAAHQV</sequence>
<gene>
    <name evidence="1" type="ORF">SVIM_LOCUS196049</name>
</gene>